<evidence type="ECO:0000313" key="10">
    <source>
        <dbReference type="Proteomes" id="UP001055784"/>
    </source>
</evidence>
<sequence>MLDVITIGEVLIDFTPSGRTARGNEQFECNPGGAPANVAAALSRLGTRATLISKVGDDQFGSLLHDTLMNVGIDVSGLSFTDEANTTLAFVHLDDNGDRSFSFYRKPGADTYLRTQDVPFDRIENCHALHFGSLSMTHEPARTATRAAVVKAKEAGVLLSFDPNIRFALWESKEEAKQNILWGMKYADILKISEDELHFITGTTDVEKGSLELQQQFGIAGIFVTLAEKGCYYRLAGHDGYVPGFQVEAIDTTGAGDAFLGCLLYKILKAGVSLNQLTKQQIIGMLTFANAGGALVTTRKGALQSMPTTDEITQIIIETNKQHDDDRFRPGFHFSPHSHWLNDPNGLVYYEGVYHLFYQHHPYSNQWGPMHWGHAVSQDLVHWEHMPIALFPDEHGAIFSGCCVVDWNNSSGLFDGSHGLIALFTHADICPETGQPRQRQSLAYSSDKGQTWHKYEGNPILNEHDLVDFRDPKVFWHSPSERWIMALVAGDHVRFYRSDNLREWSLSGQFGKSEGSHDGVWECPDLFELPIDDSGRSKWVLIISIGDNPNCLEGSRTQYFIGEFDGNTFINDNPADHILWLDYGRDNYAGVTWSDIAEQDGRRVIIGWMSNWKYANQTPTGAWRGAMTLPRVLSLTSRDEGVVLTQMPVREIEQLRKGTLCWNEVKVTPAVPFTQKMNDVLLEIEADIDIRSGDEVHIKMKSSGQSETIIGYDPVRQWLFIDRSKSGLTDFHPSFACKHGARMVPENGKIKLHIWLDRNAVEVYANEGLVALTDQIFPDAPMDRIEISAKTGEVVLNSFHMHALNSIHIPNGPTEQASRRVEV</sequence>
<reference evidence="9" key="1">
    <citation type="submission" date="2022-11" db="EMBL/GenBank/DDBJ databases">
        <authorList>
            <person name="Vasilchenko N.G."/>
            <person name="Prazdnova E.V."/>
            <person name="Gorovtsov A.V."/>
            <person name="Chistyakov V.A."/>
            <person name="Pak M.L."/>
        </authorList>
    </citation>
    <scope>NUCLEOTIDE SEQUENCE</scope>
    <source>
        <strain evidence="9">R 4.5</strain>
    </source>
</reference>
<gene>
    <name evidence="9" type="ORF">MF626_001323</name>
</gene>
<dbReference type="PROSITE" id="PS00609">
    <property type="entry name" value="GLYCOSYL_HYDROL_F32"/>
    <property type="match status" value="1"/>
</dbReference>
<dbReference type="AlphaFoldDB" id="A0AAE9IJ93"/>
<evidence type="ECO:0000259" key="6">
    <source>
        <dbReference type="Pfam" id="PF00251"/>
    </source>
</evidence>
<dbReference type="SUPFAM" id="SSF75005">
    <property type="entry name" value="Arabinanase/levansucrase/invertase"/>
    <property type="match status" value="1"/>
</dbReference>
<dbReference type="Pfam" id="PF08244">
    <property type="entry name" value="Glyco_hydro_32C"/>
    <property type="match status" value="1"/>
</dbReference>
<dbReference type="InterPro" id="IPR013189">
    <property type="entry name" value="Glyco_hydro_32_C"/>
</dbReference>
<dbReference type="PANTHER" id="PTHR42800:SF1">
    <property type="entry name" value="EXOINULINASE INUD (AFU_ORTHOLOGUE AFUA_5G00480)"/>
    <property type="match status" value="1"/>
</dbReference>
<dbReference type="Pfam" id="PF00294">
    <property type="entry name" value="PfkB"/>
    <property type="match status" value="1"/>
</dbReference>
<dbReference type="SUPFAM" id="SSF49899">
    <property type="entry name" value="Concanavalin A-like lectins/glucanases"/>
    <property type="match status" value="1"/>
</dbReference>
<evidence type="ECO:0000259" key="8">
    <source>
        <dbReference type="Pfam" id="PF08244"/>
    </source>
</evidence>
<dbReference type="Gene3D" id="2.60.120.560">
    <property type="entry name" value="Exo-inulinase, domain 1"/>
    <property type="match status" value="1"/>
</dbReference>
<keyword evidence="5" id="KW-0326">Glycosidase</keyword>
<evidence type="ECO:0000256" key="5">
    <source>
        <dbReference type="ARBA" id="ARBA00023295"/>
    </source>
</evidence>
<dbReference type="InterPro" id="IPR023296">
    <property type="entry name" value="Glyco_hydro_beta-prop_sf"/>
</dbReference>
<keyword evidence="2" id="KW-0808">Transferase</keyword>
<dbReference type="InterPro" id="IPR018053">
    <property type="entry name" value="Glyco_hydro_32_AS"/>
</dbReference>
<dbReference type="CDD" id="cd01167">
    <property type="entry name" value="bac_FRK"/>
    <property type="match status" value="1"/>
</dbReference>
<evidence type="ECO:0000256" key="4">
    <source>
        <dbReference type="ARBA" id="ARBA00022801"/>
    </source>
</evidence>
<dbReference type="SMART" id="SM00640">
    <property type="entry name" value="Glyco_32"/>
    <property type="match status" value="1"/>
</dbReference>
<evidence type="ECO:0000256" key="2">
    <source>
        <dbReference type="ARBA" id="ARBA00022679"/>
    </source>
</evidence>
<dbReference type="Pfam" id="PF00251">
    <property type="entry name" value="Glyco_hydro_32N"/>
    <property type="match status" value="1"/>
</dbReference>
<dbReference type="InterPro" id="IPR029056">
    <property type="entry name" value="Ribokinase-like"/>
</dbReference>
<organism evidence="9 10">
    <name type="scientific">Paenibacillus polymyxa</name>
    <name type="common">Bacillus polymyxa</name>
    <dbReference type="NCBI Taxonomy" id="1406"/>
    <lineage>
        <taxon>Bacteria</taxon>
        <taxon>Bacillati</taxon>
        <taxon>Bacillota</taxon>
        <taxon>Bacilli</taxon>
        <taxon>Bacillales</taxon>
        <taxon>Paenibacillaceae</taxon>
        <taxon>Paenibacillus</taxon>
    </lineage>
</organism>
<dbReference type="InterPro" id="IPR001362">
    <property type="entry name" value="Glyco_hydro_32"/>
</dbReference>
<dbReference type="PANTHER" id="PTHR42800">
    <property type="entry name" value="EXOINULINASE INUD (AFU_ORTHOLOGUE AFUA_5G00480)"/>
    <property type="match status" value="1"/>
</dbReference>
<keyword evidence="4" id="KW-0378">Hydrolase</keyword>
<dbReference type="Proteomes" id="UP001055784">
    <property type="component" value="Chromosome"/>
</dbReference>
<comment type="similarity">
    <text evidence="1">Belongs to the glycosyl hydrolase 32 family.</text>
</comment>
<accession>A0AAE9IJ93</accession>
<dbReference type="GO" id="GO:0004575">
    <property type="term" value="F:sucrose alpha-glucosidase activity"/>
    <property type="evidence" value="ECO:0007669"/>
    <property type="project" value="TreeGrafter"/>
</dbReference>
<feature type="domain" description="Glycosyl hydrolase family 32 C-terminal" evidence="8">
    <location>
        <begin position="651"/>
        <end position="802"/>
    </location>
</feature>
<dbReference type="PROSITE" id="PS00583">
    <property type="entry name" value="PFKB_KINASES_1"/>
    <property type="match status" value="1"/>
</dbReference>
<evidence type="ECO:0000313" key="9">
    <source>
        <dbReference type="EMBL" id="URJ51871.1"/>
    </source>
</evidence>
<evidence type="ECO:0000256" key="1">
    <source>
        <dbReference type="ARBA" id="ARBA00009902"/>
    </source>
</evidence>
<proteinExistence type="inferred from homology"/>
<dbReference type="InterPro" id="IPR013320">
    <property type="entry name" value="ConA-like_dom_sf"/>
</dbReference>
<evidence type="ECO:0000259" key="7">
    <source>
        <dbReference type="Pfam" id="PF00294"/>
    </source>
</evidence>
<dbReference type="GO" id="GO:0016301">
    <property type="term" value="F:kinase activity"/>
    <property type="evidence" value="ECO:0007669"/>
    <property type="project" value="UniProtKB-KW"/>
</dbReference>
<dbReference type="RefSeq" id="WP_250261305.1">
    <property type="nucleotide sequence ID" value="NZ_CP097770.1"/>
</dbReference>
<dbReference type="GO" id="GO:0005987">
    <property type="term" value="P:sucrose catabolic process"/>
    <property type="evidence" value="ECO:0007669"/>
    <property type="project" value="TreeGrafter"/>
</dbReference>
<feature type="domain" description="Carbohydrate kinase PfkB" evidence="7">
    <location>
        <begin position="2"/>
        <end position="308"/>
    </location>
</feature>
<feature type="domain" description="Glycosyl hydrolase family 32 N-terminal" evidence="6">
    <location>
        <begin position="333"/>
        <end position="646"/>
    </location>
</feature>
<dbReference type="GO" id="GO:0005737">
    <property type="term" value="C:cytoplasm"/>
    <property type="evidence" value="ECO:0007669"/>
    <property type="project" value="TreeGrafter"/>
</dbReference>
<dbReference type="EMBL" id="CP097770">
    <property type="protein sequence ID" value="URJ51871.1"/>
    <property type="molecule type" value="Genomic_DNA"/>
</dbReference>
<dbReference type="InterPro" id="IPR002173">
    <property type="entry name" value="Carboh/pur_kinase_PfkB_CS"/>
</dbReference>
<name>A0AAE9IJ93_PAEPO</name>
<evidence type="ECO:0000256" key="3">
    <source>
        <dbReference type="ARBA" id="ARBA00022777"/>
    </source>
</evidence>
<keyword evidence="3 9" id="KW-0418">Kinase</keyword>
<dbReference type="InterPro" id="IPR011611">
    <property type="entry name" value="PfkB_dom"/>
</dbReference>
<dbReference type="CDD" id="cd18622">
    <property type="entry name" value="GH32_Inu-like"/>
    <property type="match status" value="1"/>
</dbReference>
<protein>
    <submittedName>
        <fullName evidence="9">PfkB family carbohydrate kinase</fullName>
    </submittedName>
</protein>
<dbReference type="SUPFAM" id="SSF53613">
    <property type="entry name" value="Ribokinase-like"/>
    <property type="match status" value="1"/>
</dbReference>
<dbReference type="Gene3D" id="2.115.10.20">
    <property type="entry name" value="Glycosyl hydrolase domain, family 43"/>
    <property type="match status" value="1"/>
</dbReference>
<dbReference type="InterPro" id="IPR013148">
    <property type="entry name" value="Glyco_hydro_32_N"/>
</dbReference>
<dbReference type="Gene3D" id="3.40.1190.20">
    <property type="match status" value="1"/>
</dbReference>